<dbReference type="Proteomes" id="UP000000849">
    <property type="component" value="Chromosome"/>
</dbReference>
<evidence type="ECO:0008006" key="4">
    <source>
        <dbReference type="Google" id="ProtNLM"/>
    </source>
</evidence>
<evidence type="ECO:0000313" key="2">
    <source>
        <dbReference type="EMBL" id="ADG74431.1"/>
    </source>
</evidence>
<dbReference type="InterPro" id="IPR009351">
    <property type="entry name" value="AlkZ-like"/>
</dbReference>
<gene>
    <name evidence="2" type="ordered locus">Cfla_1533</name>
</gene>
<evidence type="ECO:0000313" key="3">
    <source>
        <dbReference type="Proteomes" id="UP000000849"/>
    </source>
</evidence>
<protein>
    <recommendedName>
        <fullName evidence="4">Winged helix DNA-binding domain-containing protein</fullName>
    </recommendedName>
</protein>
<dbReference type="AlphaFoldDB" id="D5UD94"/>
<sequence>MRRMASAAARGRGHEGTGAPVRVDRPAVLRHRAGVQQLDRAPGSVTDPTDAAVLDLGVQDTGPDGALWALALRGVAVRAADHPEALAYAWTLRGAPHAYRRGDLRAVERAVRPWSDGDAAKRIFDAARPLRAAGTPPTQAIAATARAMREVVVRPMVKGEVSTAMTAAMPDAYLRECRPCGAVHMYEQTFRLAALHAGLELEAGTSPPVLRRIARWPSSQVGRTEPPAAGEPLDVVRTALHLLGPTTPALVAGFLDAPAREVAARWPSDVVDVDVEGRTCQVLVEDLDALRAAARVDAPPCVRLLGPYDLFLQARDRDLLAPDPQVRASLWPVLGRPGAVVVDGEVVGTWRPRARGRVLHLDVTPSRPWTRAVRAGVDEQHGLLAAFRGVRTP</sequence>
<feature type="region of interest" description="Disordered" evidence="1">
    <location>
        <begin position="1"/>
        <end position="20"/>
    </location>
</feature>
<reference evidence="2 3" key="1">
    <citation type="journal article" date="2010" name="Stand. Genomic Sci.">
        <title>Complete genome sequence of Cellulomonas flavigena type strain (134).</title>
        <authorList>
            <person name="Abt B."/>
            <person name="Foster B."/>
            <person name="Lapidus A."/>
            <person name="Clum A."/>
            <person name="Sun H."/>
            <person name="Pukall R."/>
            <person name="Lucas S."/>
            <person name="Glavina Del Rio T."/>
            <person name="Nolan M."/>
            <person name="Tice H."/>
            <person name="Cheng J.F."/>
            <person name="Pitluck S."/>
            <person name="Liolios K."/>
            <person name="Ivanova N."/>
            <person name="Mavromatis K."/>
            <person name="Ovchinnikova G."/>
            <person name="Pati A."/>
            <person name="Goodwin L."/>
            <person name="Chen A."/>
            <person name="Palaniappan K."/>
            <person name="Land M."/>
            <person name="Hauser L."/>
            <person name="Chang Y.J."/>
            <person name="Jeffries C.D."/>
            <person name="Rohde M."/>
            <person name="Goker M."/>
            <person name="Woyke T."/>
            <person name="Bristow J."/>
            <person name="Eisen J.A."/>
            <person name="Markowitz V."/>
            <person name="Hugenholtz P."/>
            <person name="Kyrpides N.C."/>
            <person name="Klenk H.P."/>
        </authorList>
    </citation>
    <scope>NUCLEOTIDE SEQUENCE [LARGE SCALE GENOMIC DNA]</scope>
    <source>
        <strain evidence="3">ATCC 482 / DSM 20109 / BCRC 11376 / JCM 18109 / NBRC 3775 / NCIMB 8073 / NRS 134</strain>
    </source>
</reference>
<keyword evidence="3" id="KW-1185">Reference proteome</keyword>
<proteinExistence type="predicted"/>
<dbReference type="STRING" id="446466.Cfla_1533"/>
<evidence type="ECO:0000256" key="1">
    <source>
        <dbReference type="SAM" id="MobiDB-lite"/>
    </source>
</evidence>
<dbReference type="KEGG" id="cfl:Cfla_1533"/>
<dbReference type="HOGENOM" id="CLU_047003_1_0_11"/>
<dbReference type="eggNOG" id="COG3416">
    <property type="taxonomic scope" value="Bacteria"/>
</dbReference>
<accession>D5UD94</accession>
<name>D5UD94_CELFN</name>
<dbReference type="EMBL" id="CP001964">
    <property type="protein sequence ID" value="ADG74431.1"/>
    <property type="molecule type" value="Genomic_DNA"/>
</dbReference>
<organism evidence="2 3">
    <name type="scientific">Cellulomonas flavigena (strain ATCC 482 / DSM 20109 / BCRC 11376 / JCM 18109 / NBRC 3775 / NCIMB 8073 / NRS 134)</name>
    <dbReference type="NCBI Taxonomy" id="446466"/>
    <lineage>
        <taxon>Bacteria</taxon>
        <taxon>Bacillati</taxon>
        <taxon>Actinomycetota</taxon>
        <taxon>Actinomycetes</taxon>
        <taxon>Micrococcales</taxon>
        <taxon>Cellulomonadaceae</taxon>
        <taxon>Cellulomonas</taxon>
    </lineage>
</organism>
<feature type="compositionally biased region" description="Low complexity" evidence="1">
    <location>
        <begin position="1"/>
        <end position="10"/>
    </location>
</feature>
<dbReference type="Pfam" id="PF06224">
    <property type="entry name" value="AlkZ-like"/>
    <property type="match status" value="1"/>
</dbReference>